<dbReference type="Gramene" id="Pp3c5_13340V3.1">
    <property type="protein sequence ID" value="PAC:32953897.CDS.1"/>
    <property type="gene ID" value="Pp3c5_13340"/>
</dbReference>
<sequence>MVREDHVSAKSLKHGRVTVKCAVVDCLDSMPLNKSRGKGKRRVKKTSSDIPNGHLLYDWRVNKPFFRKPSLPSSRKVLLPDLKRVADTDWAADNDEIEDNGSDDGIMESAGWALSLSLLLDTAKKHIQDTMDARSALQKAEVDPSDFQKCEELDASHSEALDFQRNGELSAAHLEDTDSDNTDAEIPDMESFRKELEVFKSEVEAASSPRSVAESDNSWSSIELSDAEESYLGDWEDDWSIVEDEFAV</sequence>
<dbReference type="AlphaFoldDB" id="A9TWP5"/>
<dbReference type="Proteomes" id="UP000006727">
    <property type="component" value="Chromosome 5"/>
</dbReference>
<dbReference type="HOGENOM" id="CLU_086820_0_0_1"/>
<dbReference type="Gramene" id="Pp3c5_13340V3.2">
    <property type="protein sequence ID" value="PAC:32953898.CDS.1"/>
    <property type="gene ID" value="Pp3c5_13340"/>
</dbReference>
<feature type="region of interest" description="Disordered" evidence="1">
    <location>
        <begin position="204"/>
        <end position="227"/>
    </location>
</feature>
<reference evidence="2 4" key="1">
    <citation type="journal article" date="2008" name="Science">
        <title>The Physcomitrella genome reveals evolutionary insights into the conquest of land by plants.</title>
        <authorList>
            <person name="Rensing S."/>
            <person name="Lang D."/>
            <person name="Zimmer A."/>
            <person name="Terry A."/>
            <person name="Salamov A."/>
            <person name="Shapiro H."/>
            <person name="Nishiyama T."/>
            <person name="Perroud P.-F."/>
            <person name="Lindquist E."/>
            <person name="Kamisugi Y."/>
            <person name="Tanahashi T."/>
            <person name="Sakakibara K."/>
            <person name="Fujita T."/>
            <person name="Oishi K."/>
            <person name="Shin-I T."/>
            <person name="Kuroki Y."/>
            <person name="Toyoda A."/>
            <person name="Suzuki Y."/>
            <person name="Hashimoto A."/>
            <person name="Yamaguchi K."/>
            <person name="Sugano A."/>
            <person name="Kohara Y."/>
            <person name="Fujiyama A."/>
            <person name="Anterola A."/>
            <person name="Aoki S."/>
            <person name="Ashton N."/>
            <person name="Barbazuk W.B."/>
            <person name="Barker E."/>
            <person name="Bennetzen J."/>
            <person name="Bezanilla M."/>
            <person name="Blankenship R."/>
            <person name="Cho S.H."/>
            <person name="Dutcher S."/>
            <person name="Estelle M."/>
            <person name="Fawcett J.A."/>
            <person name="Gundlach H."/>
            <person name="Hanada K."/>
            <person name="Heyl A."/>
            <person name="Hicks K.A."/>
            <person name="Hugh J."/>
            <person name="Lohr M."/>
            <person name="Mayer K."/>
            <person name="Melkozernov A."/>
            <person name="Murata T."/>
            <person name="Nelson D."/>
            <person name="Pils B."/>
            <person name="Prigge M."/>
            <person name="Reiss B."/>
            <person name="Renner T."/>
            <person name="Rombauts S."/>
            <person name="Rushton P."/>
            <person name="Sanderfoot A."/>
            <person name="Schween G."/>
            <person name="Shiu S.-H."/>
            <person name="Stueber K."/>
            <person name="Theodoulou F.L."/>
            <person name="Tu H."/>
            <person name="Van de Peer Y."/>
            <person name="Verrier P.J."/>
            <person name="Waters E."/>
            <person name="Wood A."/>
            <person name="Yang L."/>
            <person name="Cove D."/>
            <person name="Cuming A."/>
            <person name="Hasebe M."/>
            <person name="Lucas S."/>
            <person name="Mishler D.B."/>
            <person name="Reski R."/>
            <person name="Grigoriev I."/>
            <person name="Quatrano R.S."/>
            <person name="Boore J.L."/>
        </authorList>
    </citation>
    <scope>NUCLEOTIDE SEQUENCE [LARGE SCALE GENOMIC DNA]</scope>
    <source>
        <strain evidence="3 4">cv. Gransden 2004</strain>
    </source>
</reference>
<evidence type="ECO:0000313" key="4">
    <source>
        <dbReference type="Proteomes" id="UP000006727"/>
    </source>
</evidence>
<evidence type="ECO:0000256" key="1">
    <source>
        <dbReference type="SAM" id="MobiDB-lite"/>
    </source>
</evidence>
<proteinExistence type="predicted"/>
<name>A9TWP5_PHYPA</name>
<reference evidence="2 4" key="2">
    <citation type="journal article" date="2018" name="Plant J.">
        <title>The Physcomitrella patens chromosome-scale assembly reveals moss genome structure and evolution.</title>
        <authorList>
            <person name="Lang D."/>
            <person name="Ullrich K.K."/>
            <person name="Murat F."/>
            <person name="Fuchs J."/>
            <person name="Jenkins J."/>
            <person name="Haas F.B."/>
            <person name="Piednoel M."/>
            <person name="Gundlach H."/>
            <person name="Van Bel M."/>
            <person name="Meyberg R."/>
            <person name="Vives C."/>
            <person name="Morata J."/>
            <person name="Symeonidi A."/>
            <person name="Hiss M."/>
            <person name="Muchero W."/>
            <person name="Kamisugi Y."/>
            <person name="Saleh O."/>
            <person name="Blanc G."/>
            <person name="Decker E.L."/>
            <person name="van Gessel N."/>
            <person name="Grimwood J."/>
            <person name="Hayes R.D."/>
            <person name="Graham S.W."/>
            <person name="Gunter L.E."/>
            <person name="McDaniel S.F."/>
            <person name="Hoernstein S.N.W."/>
            <person name="Larsson A."/>
            <person name="Li F.W."/>
            <person name="Perroud P.F."/>
            <person name="Phillips J."/>
            <person name="Ranjan P."/>
            <person name="Rokshar D.S."/>
            <person name="Rothfels C.J."/>
            <person name="Schneider L."/>
            <person name="Shu S."/>
            <person name="Stevenson D.W."/>
            <person name="Thummler F."/>
            <person name="Tillich M."/>
            <person name="Villarreal Aguilar J.C."/>
            <person name="Widiez T."/>
            <person name="Wong G.K."/>
            <person name="Wymore A."/>
            <person name="Zhang Y."/>
            <person name="Zimmer A.D."/>
            <person name="Quatrano R.S."/>
            <person name="Mayer K.F.X."/>
            <person name="Goodstein D."/>
            <person name="Casacuberta J.M."/>
            <person name="Vandepoele K."/>
            <person name="Reski R."/>
            <person name="Cuming A.C."/>
            <person name="Tuskan G.A."/>
            <person name="Maumus F."/>
            <person name="Salse J."/>
            <person name="Schmutz J."/>
            <person name="Rensing S.A."/>
        </authorList>
    </citation>
    <scope>NUCLEOTIDE SEQUENCE [LARGE SCALE GENOMIC DNA]</scope>
    <source>
        <strain evidence="3 4">cv. Gransden 2004</strain>
    </source>
</reference>
<feature type="compositionally biased region" description="Polar residues" evidence="1">
    <location>
        <begin position="208"/>
        <end position="223"/>
    </location>
</feature>
<reference evidence="3" key="3">
    <citation type="submission" date="2020-12" db="UniProtKB">
        <authorList>
            <consortium name="EnsemblPlants"/>
        </authorList>
    </citation>
    <scope>IDENTIFICATION</scope>
</reference>
<gene>
    <name evidence="2" type="ORF">PHYPA_007620</name>
</gene>
<keyword evidence="4" id="KW-1185">Reference proteome</keyword>
<accession>A9TWP5</accession>
<dbReference type="PaxDb" id="3218-PP1S350_18V6.1"/>
<dbReference type="EnsemblPlants" id="Pp3c5_13340V3.2">
    <property type="protein sequence ID" value="PAC:32953898.CDS.1"/>
    <property type="gene ID" value="Pp3c5_13340"/>
</dbReference>
<evidence type="ECO:0000313" key="2">
    <source>
        <dbReference type="EMBL" id="PNR53945.1"/>
    </source>
</evidence>
<dbReference type="InParanoid" id="A9TWP5"/>
<evidence type="ECO:0000313" key="3">
    <source>
        <dbReference type="EnsemblPlants" id="PAC:32953897.CDS.1"/>
    </source>
</evidence>
<protein>
    <submittedName>
        <fullName evidence="2 3">Uncharacterized protein</fullName>
    </submittedName>
</protein>
<dbReference type="EMBL" id="ABEU02000005">
    <property type="protein sequence ID" value="PNR53945.1"/>
    <property type="molecule type" value="Genomic_DNA"/>
</dbReference>
<organism evidence="2">
    <name type="scientific">Physcomitrium patens</name>
    <name type="common">Spreading-leaved earth moss</name>
    <name type="synonym">Physcomitrella patens</name>
    <dbReference type="NCBI Taxonomy" id="3218"/>
    <lineage>
        <taxon>Eukaryota</taxon>
        <taxon>Viridiplantae</taxon>
        <taxon>Streptophyta</taxon>
        <taxon>Embryophyta</taxon>
        <taxon>Bryophyta</taxon>
        <taxon>Bryophytina</taxon>
        <taxon>Bryopsida</taxon>
        <taxon>Funariidae</taxon>
        <taxon>Funariales</taxon>
        <taxon>Funariaceae</taxon>
        <taxon>Physcomitrium</taxon>
    </lineage>
</organism>
<dbReference type="EnsemblPlants" id="Pp3c5_13340V3.1">
    <property type="protein sequence ID" value="PAC:32953897.CDS.1"/>
    <property type="gene ID" value="Pp3c5_13340"/>
</dbReference>